<keyword evidence="4" id="KW-0804">Transcription</keyword>
<comment type="similarity">
    <text evidence="1">Belongs to the sigma-70 factor family. ECF subfamily.</text>
</comment>
<dbReference type="Proteomes" id="UP000223913">
    <property type="component" value="Unassembled WGS sequence"/>
</dbReference>
<sequence length="203" mass="23840">MERPLSETMLWDSFRSGNEDAFVRLFHLYSDPLFYYGCTITADRELIKDSIQELLCDLWERRQECPAVQKLKAFLFTGLRRIILRRLQANRRYLAREDEDAFATQTGEYPVGDESIEAAIIRQETSELSRQRLRTAIGNLPARQREAIHLRYYQGMSYEEMARIMEVKKGTIGRFIVQAIEGLRRAMDQILLFCLLLLTYLLS</sequence>
<dbReference type="InterPro" id="IPR014284">
    <property type="entry name" value="RNA_pol_sigma-70_dom"/>
</dbReference>
<evidence type="ECO:0000256" key="2">
    <source>
        <dbReference type="ARBA" id="ARBA00023015"/>
    </source>
</evidence>
<dbReference type="Gene3D" id="1.10.1740.10">
    <property type="match status" value="1"/>
</dbReference>
<dbReference type="EMBL" id="PDUD01000019">
    <property type="protein sequence ID" value="PHN06100.1"/>
    <property type="molecule type" value="Genomic_DNA"/>
</dbReference>
<dbReference type="InterPro" id="IPR013324">
    <property type="entry name" value="RNA_pol_sigma_r3/r4-like"/>
</dbReference>
<dbReference type="PANTHER" id="PTHR43133">
    <property type="entry name" value="RNA POLYMERASE ECF-TYPE SIGMA FACTO"/>
    <property type="match status" value="1"/>
</dbReference>
<dbReference type="InterPro" id="IPR013325">
    <property type="entry name" value="RNA_pol_sigma_r2"/>
</dbReference>
<dbReference type="SUPFAM" id="SSF88946">
    <property type="entry name" value="Sigma2 domain of RNA polymerase sigma factors"/>
    <property type="match status" value="1"/>
</dbReference>
<dbReference type="InterPro" id="IPR036388">
    <property type="entry name" value="WH-like_DNA-bd_sf"/>
</dbReference>
<gene>
    <name evidence="6" type="ORF">CRP01_14125</name>
</gene>
<dbReference type="PANTHER" id="PTHR43133:SF46">
    <property type="entry name" value="RNA POLYMERASE SIGMA-70 FACTOR ECF SUBFAMILY"/>
    <property type="match status" value="1"/>
</dbReference>
<dbReference type="GO" id="GO:0016987">
    <property type="term" value="F:sigma factor activity"/>
    <property type="evidence" value="ECO:0007669"/>
    <property type="project" value="UniProtKB-KW"/>
</dbReference>
<dbReference type="NCBIfam" id="TIGR02937">
    <property type="entry name" value="sigma70-ECF"/>
    <property type="match status" value="1"/>
</dbReference>
<dbReference type="SUPFAM" id="SSF88659">
    <property type="entry name" value="Sigma3 and sigma4 domains of RNA polymerase sigma factors"/>
    <property type="match status" value="1"/>
</dbReference>
<keyword evidence="2" id="KW-0805">Transcription regulation</keyword>
<keyword evidence="3" id="KW-0731">Sigma factor</keyword>
<feature type="domain" description="RNA polymerase sigma factor 70 region 4 type 2" evidence="5">
    <location>
        <begin position="130"/>
        <end position="179"/>
    </location>
</feature>
<name>A0A2D0NCK0_FLAN2</name>
<evidence type="ECO:0000256" key="3">
    <source>
        <dbReference type="ARBA" id="ARBA00023082"/>
    </source>
</evidence>
<dbReference type="GO" id="GO:0003677">
    <property type="term" value="F:DNA binding"/>
    <property type="evidence" value="ECO:0007669"/>
    <property type="project" value="InterPro"/>
</dbReference>
<dbReference type="RefSeq" id="WP_099150694.1">
    <property type="nucleotide sequence ID" value="NZ_PDUD01000019.1"/>
</dbReference>
<dbReference type="GO" id="GO:0006352">
    <property type="term" value="P:DNA-templated transcription initiation"/>
    <property type="evidence" value="ECO:0007669"/>
    <property type="project" value="InterPro"/>
</dbReference>
<organism evidence="6 7">
    <name type="scientific">Flavilitoribacter nigricans (strain ATCC 23147 / DSM 23189 / NBRC 102662 / NCIMB 1420 / SS-2)</name>
    <name type="common">Lewinella nigricans</name>
    <dbReference type="NCBI Taxonomy" id="1122177"/>
    <lineage>
        <taxon>Bacteria</taxon>
        <taxon>Pseudomonadati</taxon>
        <taxon>Bacteroidota</taxon>
        <taxon>Saprospiria</taxon>
        <taxon>Saprospirales</taxon>
        <taxon>Lewinellaceae</taxon>
        <taxon>Flavilitoribacter</taxon>
    </lineage>
</organism>
<reference evidence="6 7" key="1">
    <citation type="submission" date="2017-10" db="EMBL/GenBank/DDBJ databases">
        <title>The draft genome sequence of Lewinella nigricans NBRC 102662.</title>
        <authorList>
            <person name="Wang K."/>
        </authorList>
    </citation>
    <scope>NUCLEOTIDE SEQUENCE [LARGE SCALE GENOMIC DNA]</scope>
    <source>
        <strain evidence="6 7">NBRC 102662</strain>
    </source>
</reference>
<evidence type="ECO:0000259" key="5">
    <source>
        <dbReference type="Pfam" id="PF08281"/>
    </source>
</evidence>
<keyword evidence="7" id="KW-1185">Reference proteome</keyword>
<dbReference type="OrthoDB" id="9150024at2"/>
<dbReference type="AlphaFoldDB" id="A0A2D0NCK0"/>
<dbReference type="Gene3D" id="1.10.10.10">
    <property type="entry name" value="Winged helix-like DNA-binding domain superfamily/Winged helix DNA-binding domain"/>
    <property type="match status" value="1"/>
</dbReference>
<evidence type="ECO:0000313" key="6">
    <source>
        <dbReference type="EMBL" id="PHN06100.1"/>
    </source>
</evidence>
<dbReference type="CDD" id="cd06171">
    <property type="entry name" value="Sigma70_r4"/>
    <property type="match status" value="1"/>
</dbReference>
<dbReference type="InterPro" id="IPR039425">
    <property type="entry name" value="RNA_pol_sigma-70-like"/>
</dbReference>
<protein>
    <recommendedName>
        <fullName evidence="5">RNA polymerase sigma factor 70 region 4 type 2 domain-containing protein</fullName>
    </recommendedName>
</protein>
<evidence type="ECO:0000256" key="1">
    <source>
        <dbReference type="ARBA" id="ARBA00010641"/>
    </source>
</evidence>
<dbReference type="InterPro" id="IPR013249">
    <property type="entry name" value="RNA_pol_sigma70_r4_t2"/>
</dbReference>
<dbReference type="Pfam" id="PF08281">
    <property type="entry name" value="Sigma70_r4_2"/>
    <property type="match status" value="1"/>
</dbReference>
<accession>A0A2D0NCK0</accession>
<evidence type="ECO:0000313" key="7">
    <source>
        <dbReference type="Proteomes" id="UP000223913"/>
    </source>
</evidence>
<comment type="caution">
    <text evidence="6">The sequence shown here is derived from an EMBL/GenBank/DDBJ whole genome shotgun (WGS) entry which is preliminary data.</text>
</comment>
<evidence type="ECO:0000256" key="4">
    <source>
        <dbReference type="ARBA" id="ARBA00023163"/>
    </source>
</evidence>
<proteinExistence type="inferred from homology"/>